<evidence type="ECO:0000313" key="3">
    <source>
        <dbReference type="Proteomes" id="UP001352852"/>
    </source>
</evidence>
<evidence type="ECO:0000313" key="2">
    <source>
        <dbReference type="EMBL" id="MED6272115.1"/>
    </source>
</evidence>
<sequence>MFVRMGKFPSDPKRNPKPHNFTPLDEDLPGIKTAFQRDPGNLNFKLKHLDSLRTSRSELNPSFRYMKTQLDTYKPAEPKWGPKLCLPPLPWPPKSASFTRHRRKGAYSAFLDRVEKKVGESWKNED</sequence>
<dbReference type="Proteomes" id="UP001352852">
    <property type="component" value="Unassembled WGS sequence"/>
</dbReference>
<name>A0ABU7DDD1_9TELE</name>
<protein>
    <submittedName>
        <fullName evidence="2">Uncharacterized protein</fullName>
    </submittedName>
</protein>
<reference evidence="2 3" key="1">
    <citation type="submission" date="2021-06" db="EMBL/GenBank/DDBJ databases">
        <authorList>
            <person name="Palmer J.M."/>
        </authorList>
    </citation>
    <scope>NUCLEOTIDE SEQUENCE [LARGE SCALE GENOMIC DNA]</scope>
    <source>
        <strain evidence="2 3">CL_MEX2019</strain>
        <tissue evidence="2">Muscle</tissue>
    </source>
</reference>
<keyword evidence="3" id="KW-1185">Reference proteome</keyword>
<feature type="region of interest" description="Disordered" evidence="1">
    <location>
        <begin position="1"/>
        <end position="29"/>
    </location>
</feature>
<dbReference type="EMBL" id="JAHUTJ010019742">
    <property type="protein sequence ID" value="MED6272115.1"/>
    <property type="molecule type" value="Genomic_DNA"/>
</dbReference>
<gene>
    <name evidence="2" type="ORF">CHARACLAT_027045</name>
</gene>
<accession>A0ABU7DDD1</accession>
<evidence type="ECO:0000256" key="1">
    <source>
        <dbReference type="SAM" id="MobiDB-lite"/>
    </source>
</evidence>
<comment type="caution">
    <text evidence="2">The sequence shown here is derived from an EMBL/GenBank/DDBJ whole genome shotgun (WGS) entry which is preliminary data.</text>
</comment>
<proteinExistence type="predicted"/>
<organism evidence="2 3">
    <name type="scientific">Characodon lateralis</name>
    <dbReference type="NCBI Taxonomy" id="208331"/>
    <lineage>
        <taxon>Eukaryota</taxon>
        <taxon>Metazoa</taxon>
        <taxon>Chordata</taxon>
        <taxon>Craniata</taxon>
        <taxon>Vertebrata</taxon>
        <taxon>Euteleostomi</taxon>
        <taxon>Actinopterygii</taxon>
        <taxon>Neopterygii</taxon>
        <taxon>Teleostei</taxon>
        <taxon>Neoteleostei</taxon>
        <taxon>Acanthomorphata</taxon>
        <taxon>Ovalentaria</taxon>
        <taxon>Atherinomorphae</taxon>
        <taxon>Cyprinodontiformes</taxon>
        <taxon>Goodeidae</taxon>
        <taxon>Characodon</taxon>
    </lineage>
</organism>